<keyword evidence="3 6" id="KW-1133">Transmembrane helix</keyword>
<dbReference type="OrthoDB" id="9435504at2759"/>
<evidence type="ECO:0000256" key="1">
    <source>
        <dbReference type="ARBA" id="ARBA00004304"/>
    </source>
</evidence>
<comment type="subcellular location">
    <subcellularLocation>
        <location evidence="1">Mitochondrion membrane</location>
        <topology evidence="1">Single-pass membrane protein</topology>
    </subcellularLocation>
</comment>
<protein>
    <submittedName>
        <fullName evidence="7">Uncharacterized protein</fullName>
    </submittedName>
</protein>
<dbReference type="Pfam" id="PF14960">
    <property type="entry name" value="ATP_synth_reg"/>
    <property type="match status" value="1"/>
</dbReference>
<accession>A0A9P0JVJ2</accession>
<gene>
    <name evidence="7" type="ORF">ACAOBT_LOCUS4291</name>
</gene>
<keyword evidence="8" id="KW-1185">Reference proteome</keyword>
<keyword evidence="2 6" id="KW-0812">Transmembrane</keyword>
<evidence type="ECO:0000256" key="5">
    <source>
        <dbReference type="ARBA" id="ARBA00023136"/>
    </source>
</evidence>
<dbReference type="EMBL" id="CAKOFQ010006696">
    <property type="protein sequence ID" value="CAH1961683.1"/>
    <property type="molecule type" value="Genomic_DNA"/>
</dbReference>
<evidence type="ECO:0000256" key="6">
    <source>
        <dbReference type="SAM" id="Phobius"/>
    </source>
</evidence>
<dbReference type="AlphaFoldDB" id="A0A9P0JVJ2"/>
<evidence type="ECO:0000256" key="4">
    <source>
        <dbReference type="ARBA" id="ARBA00023128"/>
    </source>
</evidence>
<dbReference type="InterPro" id="IPR009125">
    <property type="entry name" value="ATPMK"/>
</dbReference>
<keyword evidence="5 6" id="KW-0472">Membrane</keyword>
<comment type="caution">
    <text evidence="7">The sequence shown here is derived from an EMBL/GenBank/DDBJ whole genome shotgun (WGS) entry which is preliminary data.</text>
</comment>
<organism evidence="7 8">
    <name type="scientific">Acanthoscelides obtectus</name>
    <name type="common">Bean weevil</name>
    <name type="synonym">Bruchus obtectus</name>
    <dbReference type="NCBI Taxonomy" id="200917"/>
    <lineage>
        <taxon>Eukaryota</taxon>
        <taxon>Metazoa</taxon>
        <taxon>Ecdysozoa</taxon>
        <taxon>Arthropoda</taxon>
        <taxon>Hexapoda</taxon>
        <taxon>Insecta</taxon>
        <taxon>Pterygota</taxon>
        <taxon>Neoptera</taxon>
        <taxon>Endopterygota</taxon>
        <taxon>Coleoptera</taxon>
        <taxon>Polyphaga</taxon>
        <taxon>Cucujiformia</taxon>
        <taxon>Chrysomeloidea</taxon>
        <taxon>Chrysomelidae</taxon>
        <taxon>Bruchinae</taxon>
        <taxon>Bruchini</taxon>
        <taxon>Acanthoscelides</taxon>
    </lineage>
</organism>
<feature type="transmembrane region" description="Helical" evidence="6">
    <location>
        <begin position="30"/>
        <end position="48"/>
    </location>
</feature>
<proteinExistence type="predicted"/>
<evidence type="ECO:0000313" key="8">
    <source>
        <dbReference type="Proteomes" id="UP001152888"/>
    </source>
</evidence>
<evidence type="ECO:0000313" key="7">
    <source>
        <dbReference type="EMBL" id="CAH1961683.1"/>
    </source>
</evidence>
<evidence type="ECO:0000256" key="3">
    <source>
        <dbReference type="ARBA" id="ARBA00022989"/>
    </source>
</evidence>
<reference evidence="7" key="1">
    <citation type="submission" date="2022-03" db="EMBL/GenBank/DDBJ databases">
        <authorList>
            <person name="Sayadi A."/>
        </authorList>
    </citation>
    <scope>NUCLEOTIDE SEQUENCE</scope>
</reference>
<name>A0A9P0JVJ2_ACAOB</name>
<dbReference type="PANTHER" id="PTHR34038:SF1">
    <property type="entry name" value="ATP SYNTHASE MEMBRANE SUBUNIT K, MITOCHONDRIAL"/>
    <property type="match status" value="1"/>
</dbReference>
<dbReference type="PANTHER" id="PTHR34038">
    <property type="entry name" value="ATP SYNTHASE MEMBRANE SUBUNIT DAPIT, MITOCHONDRIAL"/>
    <property type="match status" value="1"/>
</dbReference>
<dbReference type="GO" id="GO:0031966">
    <property type="term" value="C:mitochondrial membrane"/>
    <property type="evidence" value="ECO:0007669"/>
    <property type="project" value="UniProtKB-SubCell"/>
</dbReference>
<keyword evidence="4" id="KW-0496">Mitochondrion</keyword>
<sequence length="70" mass="7614">MAGGGDGHDPWDDPSLKGFKRYFNNKTQKGRANVAIATYAVLAVYIVYAKVYKSKKAPAPTNASDTCRCD</sequence>
<evidence type="ECO:0000256" key="2">
    <source>
        <dbReference type="ARBA" id="ARBA00022692"/>
    </source>
</evidence>
<dbReference type="Proteomes" id="UP001152888">
    <property type="component" value="Unassembled WGS sequence"/>
</dbReference>